<evidence type="ECO:0000313" key="14">
    <source>
        <dbReference type="Proteomes" id="UP001054945"/>
    </source>
</evidence>
<dbReference type="PRINTS" id="PR00465">
    <property type="entry name" value="EP450IV"/>
</dbReference>
<evidence type="ECO:0000256" key="9">
    <source>
        <dbReference type="ARBA" id="ARBA00023033"/>
    </source>
</evidence>
<reference evidence="13 14" key="1">
    <citation type="submission" date="2021-06" db="EMBL/GenBank/DDBJ databases">
        <title>Caerostris extrusa draft genome.</title>
        <authorList>
            <person name="Kono N."/>
            <person name="Arakawa K."/>
        </authorList>
    </citation>
    <scope>NUCLEOTIDE SEQUENCE [LARGE SCALE GENOMIC DNA]</scope>
</reference>
<comment type="caution">
    <text evidence="13">The sequence shown here is derived from an EMBL/GenBank/DDBJ whole genome shotgun (WGS) entry which is preliminary data.</text>
</comment>
<proteinExistence type="inferred from homology"/>
<dbReference type="EMBL" id="BPLR01010911">
    <property type="protein sequence ID" value="GIY42942.1"/>
    <property type="molecule type" value="Genomic_DNA"/>
</dbReference>
<keyword evidence="9 12" id="KW-0503">Monooxygenase</keyword>
<protein>
    <submittedName>
        <fullName evidence="13">Cytochrome P450 4V2</fullName>
    </submittedName>
</protein>
<dbReference type="PROSITE" id="PS00086">
    <property type="entry name" value="CYTOCHROME_P450"/>
    <property type="match status" value="1"/>
</dbReference>
<evidence type="ECO:0000256" key="6">
    <source>
        <dbReference type="ARBA" id="ARBA00022723"/>
    </source>
</evidence>
<dbReference type="Gene3D" id="1.10.630.10">
    <property type="entry name" value="Cytochrome P450"/>
    <property type="match status" value="1"/>
</dbReference>
<keyword evidence="8 11" id="KW-0408">Iron</keyword>
<comment type="subcellular location">
    <subcellularLocation>
        <location evidence="3">Endoplasmic reticulum membrane</location>
    </subcellularLocation>
</comment>
<dbReference type="InterPro" id="IPR036396">
    <property type="entry name" value="Cyt_P450_sf"/>
</dbReference>
<dbReference type="SUPFAM" id="SSF48264">
    <property type="entry name" value="Cytochrome P450"/>
    <property type="match status" value="1"/>
</dbReference>
<dbReference type="InterPro" id="IPR050196">
    <property type="entry name" value="Cytochrome_P450_Monoox"/>
</dbReference>
<dbReference type="GO" id="GO:0005506">
    <property type="term" value="F:iron ion binding"/>
    <property type="evidence" value="ECO:0007669"/>
    <property type="project" value="InterPro"/>
</dbReference>
<comment type="cofactor">
    <cofactor evidence="1 11">
        <name>heme</name>
        <dbReference type="ChEBI" id="CHEBI:30413"/>
    </cofactor>
</comment>
<feature type="binding site" description="axial binding residue" evidence="11">
    <location>
        <position position="43"/>
    </location>
    <ligand>
        <name>heme</name>
        <dbReference type="ChEBI" id="CHEBI:30413"/>
    </ligand>
    <ligandPart>
        <name>Fe</name>
        <dbReference type="ChEBI" id="CHEBI:18248"/>
    </ligandPart>
</feature>
<dbReference type="InterPro" id="IPR017972">
    <property type="entry name" value="Cyt_P450_CS"/>
</dbReference>
<dbReference type="GO" id="GO:0005789">
    <property type="term" value="C:endoplasmic reticulum membrane"/>
    <property type="evidence" value="ECO:0007669"/>
    <property type="project" value="UniProtKB-SubCell"/>
</dbReference>
<dbReference type="PANTHER" id="PTHR24291">
    <property type="entry name" value="CYTOCHROME P450 FAMILY 4"/>
    <property type="match status" value="1"/>
</dbReference>
<accession>A0AAV4TDK1</accession>
<dbReference type="Pfam" id="PF00067">
    <property type="entry name" value="p450"/>
    <property type="match status" value="1"/>
</dbReference>
<dbReference type="GO" id="GO:0020037">
    <property type="term" value="F:heme binding"/>
    <property type="evidence" value="ECO:0007669"/>
    <property type="project" value="InterPro"/>
</dbReference>
<sequence>MLHRDPEVFPEPEKFKPERFFLENSKGRHPYAYIPFSAGPRNCIGQKFAVMEVKLVIANILRRFRIISLDPRDKVNVYPNLVLRNVSPFATAV</sequence>
<keyword evidence="14" id="KW-1185">Reference proteome</keyword>
<name>A0AAV4TDK1_CAEEX</name>
<dbReference type="AlphaFoldDB" id="A0AAV4TDK1"/>
<dbReference type="GO" id="GO:0016705">
    <property type="term" value="F:oxidoreductase activity, acting on paired donors, with incorporation or reduction of molecular oxygen"/>
    <property type="evidence" value="ECO:0007669"/>
    <property type="project" value="InterPro"/>
</dbReference>
<evidence type="ECO:0000256" key="8">
    <source>
        <dbReference type="ARBA" id="ARBA00023004"/>
    </source>
</evidence>
<keyword evidence="7" id="KW-0256">Endoplasmic reticulum</keyword>
<evidence type="ECO:0000256" key="1">
    <source>
        <dbReference type="ARBA" id="ARBA00001971"/>
    </source>
</evidence>
<evidence type="ECO:0000256" key="12">
    <source>
        <dbReference type="RuleBase" id="RU000461"/>
    </source>
</evidence>
<dbReference type="InterPro" id="IPR002403">
    <property type="entry name" value="Cyt_P450_E_grp-IV"/>
</dbReference>
<dbReference type="PANTHER" id="PTHR24291:SF189">
    <property type="entry name" value="CYTOCHROME P450 4C3-RELATED"/>
    <property type="match status" value="1"/>
</dbReference>
<keyword evidence="6 11" id="KW-0479">Metal-binding</keyword>
<evidence type="ECO:0000256" key="4">
    <source>
        <dbReference type="ARBA" id="ARBA00010617"/>
    </source>
</evidence>
<evidence type="ECO:0000256" key="5">
    <source>
        <dbReference type="ARBA" id="ARBA00022617"/>
    </source>
</evidence>
<dbReference type="GO" id="GO:0004497">
    <property type="term" value="F:monooxygenase activity"/>
    <property type="evidence" value="ECO:0007669"/>
    <property type="project" value="UniProtKB-KW"/>
</dbReference>
<evidence type="ECO:0000256" key="2">
    <source>
        <dbReference type="ARBA" id="ARBA00003690"/>
    </source>
</evidence>
<dbReference type="Proteomes" id="UP001054945">
    <property type="component" value="Unassembled WGS sequence"/>
</dbReference>
<keyword evidence="12" id="KW-0560">Oxidoreductase</keyword>
<organism evidence="13 14">
    <name type="scientific">Caerostris extrusa</name>
    <name type="common">Bark spider</name>
    <name type="synonym">Caerostris bankana</name>
    <dbReference type="NCBI Taxonomy" id="172846"/>
    <lineage>
        <taxon>Eukaryota</taxon>
        <taxon>Metazoa</taxon>
        <taxon>Ecdysozoa</taxon>
        <taxon>Arthropoda</taxon>
        <taxon>Chelicerata</taxon>
        <taxon>Arachnida</taxon>
        <taxon>Araneae</taxon>
        <taxon>Araneomorphae</taxon>
        <taxon>Entelegynae</taxon>
        <taxon>Araneoidea</taxon>
        <taxon>Araneidae</taxon>
        <taxon>Caerostris</taxon>
    </lineage>
</organism>
<comment type="similarity">
    <text evidence="4 12">Belongs to the cytochrome P450 family.</text>
</comment>
<keyword evidence="10" id="KW-0472">Membrane</keyword>
<dbReference type="InterPro" id="IPR001128">
    <property type="entry name" value="Cyt_P450"/>
</dbReference>
<evidence type="ECO:0000256" key="11">
    <source>
        <dbReference type="PIRSR" id="PIRSR602403-1"/>
    </source>
</evidence>
<comment type="function">
    <text evidence="2">May be involved in the metabolism of insect hormones and in the breakdown of synthetic insecticides.</text>
</comment>
<evidence type="ECO:0000313" key="13">
    <source>
        <dbReference type="EMBL" id="GIY42942.1"/>
    </source>
</evidence>
<gene>
    <name evidence="13" type="primary">Cyp4v2</name>
    <name evidence="13" type="ORF">CEXT_170741</name>
</gene>
<evidence type="ECO:0000256" key="3">
    <source>
        <dbReference type="ARBA" id="ARBA00004586"/>
    </source>
</evidence>
<evidence type="ECO:0000256" key="10">
    <source>
        <dbReference type="ARBA" id="ARBA00023136"/>
    </source>
</evidence>
<evidence type="ECO:0000256" key="7">
    <source>
        <dbReference type="ARBA" id="ARBA00022824"/>
    </source>
</evidence>
<keyword evidence="5 11" id="KW-0349">Heme</keyword>